<dbReference type="OrthoDB" id="679547at2"/>
<gene>
    <name evidence="1" type="ORF">SAMN04488508_10267</name>
</gene>
<dbReference type="EMBL" id="FQYP01000002">
    <property type="protein sequence ID" value="SHI59121.1"/>
    <property type="molecule type" value="Genomic_DNA"/>
</dbReference>
<protein>
    <recommendedName>
        <fullName evidence="3">MG2 domain-containing protein</fullName>
    </recommendedName>
</protein>
<keyword evidence="2" id="KW-1185">Reference proteome</keyword>
<evidence type="ECO:0008006" key="3">
    <source>
        <dbReference type="Google" id="ProtNLM"/>
    </source>
</evidence>
<name>A0A1M6CE53_9FLAO</name>
<reference evidence="2" key="1">
    <citation type="submission" date="2016-11" db="EMBL/GenBank/DDBJ databases">
        <authorList>
            <person name="Varghese N."/>
            <person name="Submissions S."/>
        </authorList>
    </citation>
    <scope>NUCLEOTIDE SEQUENCE [LARGE SCALE GENOMIC DNA]</scope>
    <source>
        <strain evidence="2">DSM 22623</strain>
    </source>
</reference>
<dbReference type="AlphaFoldDB" id="A0A1M6CE53"/>
<evidence type="ECO:0000313" key="2">
    <source>
        <dbReference type="Proteomes" id="UP000184432"/>
    </source>
</evidence>
<dbReference type="STRING" id="570521.SAMN04488508_10267"/>
<accession>A0A1M6CE53</accession>
<proteinExistence type="predicted"/>
<sequence>MQKKVKYRTVLKTYVVLSVFLFSSLVGYSQRLTELRTNQEVLQYSQIPQERIFVHYNSTLLFCGEYLYYSLYCINNQNRQLSDISKIAYVKLVNQNKETVLQQKVMLHSGLAQGDFFIPVDLPSGNYKLLAYTQWMLNAEEVPFFQGDVSILNPYQGNQDNVLANDLKQSSELNNQEEHIVIPKENIKDVMTVFLDKEKYATRRKVKLAIENTLDTPISYSLSVRKVNTIHAVTPIKTIDFDELDPNQLRSKQKSAGESLFLPEMRGELIYGKIVSRDSLYKLSNVPVALSTVDGENHISIVATDPNGNFVFNIPHNQQGAGISFVQVLDTQKEKYSIILDEIPSPNPQSFNMHKLTITPAMRKEILQRSIYNQVDNSFYNIKPDTISEVKKEKPFYGQLYENYNLNDYTRFATVKETLVEIVDKVWTRRSGTKGEVFAIQGNYAIKKDDNFLPLVLVDGILVQEQEEVLNYDARKVKSIGFLPDRYYLGAEVYDGLISIKTLDGNYFDEFNKSYIKQITTHRPAREKQYYKQNYTTTKYDRIPDYRYQLCWEPKIQIDPDRKNELHFFTSDVVGTYEIALEGFTLNGTPISVRKLFTVE</sequence>
<evidence type="ECO:0000313" key="1">
    <source>
        <dbReference type="EMBL" id="SHI59121.1"/>
    </source>
</evidence>
<organism evidence="1 2">
    <name type="scientific">Aquimarina spongiae</name>
    <dbReference type="NCBI Taxonomy" id="570521"/>
    <lineage>
        <taxon>Bacteria</taxon>
        <taxon>Pseudomonadati</taxon>
        <taxon>Bacteroidota</taxon>
        <taxon>Flavobacteriia</taxon>
        <taxon>Flavobacteriales</taxon>
        <taxon>Flavobacteriaceae</taxon>
        <taxon>Aquimarina</taxon>
    </lineage>
</organism>
<dbReference type="RefSeq" id="WP_073314598.1">
    <property type="nucleotide sequence ID" value="NZ_FQYP01000002.1"/>
</dbReference>
<dbReference type="Proteomes" id="UP000184432">
    <property type="component" value="Unassembled WGS sequence"/>
</dbReference>